<dbReference type="GO" id="GO:0008477">
    <property type="term" value="F:purine nucleosidase activity"/>
    <property type="evidence" value="ECO:0007669"/>
    <property type="project" value="UniProtKB-EC"/>
</dbReference>
<dbReference type="CDD" id="cd02651">
    <property type="entry name" value="nuc_hydro_IU_UC_XIUA"/>
    <property type="match status" value="1"/>
</dbReference>
<feature type="domain" description="Inosine/uridine-preferring nucleoside hydrolase" evidence="3">
    <location>
        <begin position="21"/>
        <end position="317"/>
    </location>
</feature>
<sequence length="333" mass="34537">MLDDTTGDIAGSPTASRARTVLIDCDPGHDDAIALLLAHGSPAIDLVGVSTVAGNQTLAKITRNAQSIAAAGGFSHVPIAAGATRGLVTAPFVAADIHGESGLDGPHLPEPVAPLDPRHGVQLIIDTVMTRPAGTVTIIATGPLTNLALAARLEPRIVERVREVVFMGGAIQGGNLTPTAEFNIAVDPEAAHVVVHENWEVTMIGLDVTHLALATTQVRGHLDAVGTTPARIVGEMLDFYGAAYVTSQGFACPPVHDPVAVAAIIDASVLEFRRAPIDVSLAEGPTRGMTVVDLRKPAPESCRTRVAVGLDTHRFWALVVDALTRIGEPLAVG</sequence>
<dbReference type="Gene3D" id="3.90.245.10">
    <property type="entry name" value="Ribonucleoside hydrolase-like"/>
    <property type="match status" value="1"/>
</dbReference>
<dbReference type="InterPro" id="IPR001910">
    <property type="entry name" value="Inosine/uridine_hydrolase_dom"/>
</dbReference>
<dbReference type="InterPro" id="IPR023186">
    <property type="entry name" value="IUNH"/>
</dbReference>
<reference evidence="4 5" key="1">
    <citation type="submission" date="2023-07" db="EMBL/GenBank/DDBJ databases">
        <title>Sequencing the genomes of 1000 actinobacteria strains.</title>
        <authorList>
            <person name="Klenk H.-P."/>
        </authorList>
    </citation>
    <scope>NUCLEOTIDE SEQUENCE [LARGE SCALE GENOMIC DNA]</scope>
    <source>
        <strain evidence="4 5">DSM 44388</strain>
    </source>
</reference>
<dbReference type="InterPro" id="IPR015910">
    <property type="entry name" value="I/U_nuclsd_hydro_CS"/>
</dbReference>
<gene>
    <name evidence="4" type="ORF">J2S57_004553</name>
</gene>
<evidence type="ECO:0000256" key="2">
    <source>
        <dbReference type="ARBA" id="ARBA00023295"/>
    </source>
</evidence>
<proteinExistence type="predicted"/>
<name>A0ABT9P7X5_9ACTN</name>
<evidence type="ECO:0000313" key="5">
    <source>
        <dbReference type="Proteomes" id="UP001235712"/>
    </source>
</evidence>
<keyword evidence="5" id="KW-1185">Reference proteome</keyword>
<evidence type="ECO:0000256" key="1">
    <source>
        <dbReference type="ARBA" id="ARBA00022801"/>
    </source>
</evidence>
<protein>
    <submittedName>
        <fullName evidence="4">Purine nucleosidase</fullName>
        <ecNumber evidence="4">3.2.2.1</ecNumber>
    </submittedName>
</protein>
<evidence type="ECO:0000313" key="4">
    <source>
        <dbReference type="EMBL" id="MDP9828804.1"/>
    </source>
</evidence>
<evidence type="ECO:0000259" key="3">
    <source>
        <dbReference type="Pfam" id="PF01156"/>
    </source>
</evidence>
<dbReference type="Pfam" id="PF01156">
    <property type="entry name" value="IU_nuc_hydro"/>
    <property type="match status" value="1"/>
</dbReference>
<accession>A0ABT9P7X5</accession>
<organism evidence="4 5">
    <name type="scientific">Kineosporia succinea</name>
    <dbReference type="NCBI Taxonomy" id="84632"/>
    <lineage>
        <taxon>Bacteria</taxon>
        <taxon>Bacillati</taxon>
        <taxon>Actinomycetota</taxon>
        <taxon>Actinomycetes</taxon>
        <taxon>Kineosporiales</taxon>
        <taxon>Kineosporiaceae</taxon>
        <taxon>Kineosporia</taxon>
    </lineage>
</organism>
<dbReference type="RefSeq" id="WP_307246361.1">
    <property type="nucleotide sequence ID" value="NZ_JAUSQZ010000001.1"/>
</dbReference>
<dbReference type="SUPFAM" id="SSF53590">
    <property type="entry name" value="Nucleoside hydrolase"/>
    <property type="match status" value="1"/>
</dbReference>
<keyword evidence="2 4" id="KW-0326">Glycosidase</keyword>
<dbReference type="Proteomes" id="UP001235712">
    <property type="component" value="Unassembled WGS sequence"/>
</dbReference>
<dbReference type="EMBL" id="JAUSQZ010000001">
    <property type="protein sequence ID" value="MDP9828804.1"/>
    <property type="molecule type" value="Genomic_DNA"/>
</dbReference>
<dbReference type="InterPro" id="IPR036452">
    <property type="entry name" value="Ribo_hydro-like"/>
</dbReference>
<dbReference type="PANTHER" id="PTHR12304">
    <property type="entry name" value="INOSINE-URIDINE PREFERRING NUCLEOSIDE HYDROLASE"/>
    <property type="match status" value="1"/>
</dbReference>
<dbReference type="PROSITE" id="PS01247">
    <property type="entry name" value="IUNH"/>
    <property type="match status" value="1"/>
</dbReference>
<comment type="caution">
    <text evidence="4">The sequence shown here is derived from an EMBL/GenBank/DDBJ whole genome shotgun (WGS) entry which is preliminary data.</text>
</comment>
<keyword evidence="1 4" id="KW-0378">Hydrolase</keyword>
<dbReference type="EC" id="3.2.2.1" evidence="4"/>
<dbReference type="PANTHER" id="PTHR12304:SF4">
    <property type="entry name" value="URIDINE NUCLEOSIDASE"/>
    <property type="match status" value="1"/>
</dbReference>